<dbReference type="PANTHER" id="PTHR43800">
    <property type="entry name" value="PEPTIDYL-LYSINE N-ACETYLTRANSFERASE YJAB"/>
    <property type="match status" value="1"/>
</dbReference>
<dbReference type="GO" id="GO:0016747">
    <property type="term" value="F:acyltransferase activity, transferring groups other than amino-acyl groups"/>
    <property type="evidence" value="ECO:0007669"/>
    <property type="project" value="InterPro"/>
</dbReference>
<dbReference type="InterPro" id="IPR000182">
    <property type="entry name" value="GNAT_dom"/>
</dbReference>
<comment type="caution">
    <text evidence="4">The sequence shown here is derived from an EMBL/GenBank/DDBJ whole genome shotgun (WGS) entry which is preliminary data.</text>
</comment>
<reference evidence="4" key="1">
    <citation type="submission" date="2016-12" db="EMBL/GenBank/DDBJ databases">
        <title>Analysis of the Molecular Diversity Among Cronobacter Species Isolated from Filth Flies Using a Pan Genomic DNA Microarray.</title>
        <authorList>
            <person name="Pava-Ripoll M."/>
            <person name="Tall B."/>
            <person name="Farber J."/>
            <person name="Fanning S."/>
            <person name="Lehner A."/>
            <person name="Stephan R."/>
            <person name="Pagotto F."/>
            <person name="Iverson C."/>
            <person name="Ziobro G."/>
            <person name="Miller A."/>
            <person name="Pearson R."/>
            <person name="Yan Q."/>
            <person name="Kim M."/>
            <person name="Jeong S."/>
            <person name="Park J."/>
            <person name="Jun S."/>
            <person name="Choi H."/>
            <person name="Chung T."/>
            <person name="Yoo Y."/>
            <person name="Park E."/>
            <person name="Hwang S."/>
            <person name="Lee B."/>
            <person name="Sathyamoorthy V."/>
            <person name="Carter L."/>
            <person name="Mammel M."/>
            <person name="Jackson S."/>
            <person name="Kothary M."/>
            <person name="Patel I."/>
            <person name="Grim C."/>
            <person name="Gopinath G."/>
            <person name="Gangiredla J."/>
            <person name="Chase H."/>
        </authorList>
    </citation>
    <scope>NUCLEOTIDE SEQUENCE [LARGE SCALE GENOMIC DNA]</scope>
    <source>
        <strain evidence="4">MOD1-Sh41s</strain>
    </source>
</reference>
<dbReference type="OrthoDB" id="9789605at2"/>
<dbReference type="PROSITE" id="PS51186">
    <property type="entry name" value="GNAT"/>
    <property type="match status" value="1"/>
</dbReference>
<sequence length="143" mass="16395">MITRAHARHFPALADIWERAVRHTHTFLCEAEIARLRVCVQEMYLPALPVWCWQKENGKCAGFVGVLDEKIEMLFVEPQVFGRDIGKALLTFACEQQGARFVDVNEQNPSAIAFYEHMGFVHTGRSPLDGEGQPYPLLHMQRR</sequence>
<dbReference type="PANTHER" id="PTHR43800:SF1">
    <property type="entry name" value="PEPTIDYL-LYSINE N-ACETYLTRANSFERASE YJAB"/>
    <property type="match status" value="1"/>
</dbReference>
<accession>A0A2T7B2Y5</accession>
<protein>
    <submittedName>
        <fullName evidence="4">GNAT family N-acetyltransferase</fullName>
    </submittedName>
</protein>
<proteinExistence type="predicted"/>
<dbReference type="SUPFAM" id="SSF55729">
    <property type="entry name" value="Acyl-CoA N-acyltransferases (Nat)"/>
    <property type="match status" value="1"/>
</dbReference>
<evidence type="ECO:0000313" key="4">
    <source>
        <dbReference type="EMBL" id="PUX20303.1"/>
    </source>
</evidence>
<dbReference type="Gene3D" id="3.40.630.30">
    <property type="match status" value="1"/>
</dbReference>
<evidence type="ECO:0000256" key="1">
    <source>
        <dbReference type="ARBA" id="ARBA00022679"/>
    </source>
</evidence>
<gene>
    <name evidence="4" type="ORF">BS411_14780</name>
</gene>
<keyword evidence="2" id="KW-0012">Acyltransferase</keyword>
<dbReference type="AlphaFoldDB" id="A0A2T7B2Y5"/>
<dbReference type="RefSeq" id="WP_075198944.1">
    <property type="nucleotide sequence ID" value="NZ_CP187985.1"/>
</dbReference>
<dbReference type="Pfam" id="PF13508">
    <property type="entry name" value="Acetyltransf_7"/>
    <property type="match status" value="1"/>
</dbReference>
<keyword evidence="1 4" id="KW-0808">Transferase</keyword>
<evidence type="ECO:0000256" key="2">
    <source>
        <dbReference type="ARBA" id="ARBA00023315"/>
    </source>
</evidence>
<name>A0A2T7B2Y5_9ENTR</name>
<evidence type="ECO:0000259" key="3">
    <source>
        <dbReference type="PROSITE" id="PS51186"/>
    </source>
</evidence>
<dbReference type="EMBL" id="MSAG01000024">
    <property type="protein sequence ID" value="PUX20303.1"/>
    <property type="molecule type" value="Genomic_DNA"/>
</dbReference>
<dbReference type="CDD" id="cd04301">
    <property type="entry name" value="NAT_SF"/>
    <property type="match status" value="1"/>
</dbReference>
<dbReference type="InterPro" id="IPR016181">
    <property type="entry name" value="Acyl_CoA_acyltransferase"/>
</dbReference>
<feature type="domain" description="N-acetyltransferase" evidence="3">
    <location>
        <begin position="1"/>
        <end position="142"/>
    </location>
</feature>
<organism evidence="4">
    <name type="scientific">Cronobacter turicensis</name>
    <dbReference type="NCBI Taxonomy" id="413502"/>
    <lineage>
        <taxon>Bacteria</taxon>
        <taxon>Pseudomonadati</taxon>
        <taxon>Pseudomonadota</taxon>
        <taxon>Gammaproteobacteria</taxon>
        <taxon>Enterobacterales</taxon>
        <taxon>Enterobacteriaceae</taxon>
        <taxon>Cronobacter</taxon>
    </lineage>
</organism>